<accession>A0AA36MS51</accession>
<feature type="transmembrane region" description="Helical" evidence="5">
    <location>
        <begin position="325"/>
        <end position="347"/>
    </location>
</feature>
<dbReference type="PANTHER" id="PTHR22950:SF349">
    <property type="entry name" value="AMINO ACID TRANSPORTER TRANSMEMBRANE DOMAIN-CONTAINING PROTEIN"/>
    <property type="match status" value="1"/>
</dbReference>
<evidence type="ECO:0000256" key="2">
    <source>
        <dbReference type="ARBA" id="ARBA00022692"/>
    </source>
</evidence>
<feature type="transmembrane region" description="Helical" evidence="5">
    <location>
        <begin position="49"/>
        <end position="72"/>
    </location>
</feature>
<dbReference type="Pfam" id="PF01490">
    <property type="entry name" value="Aa_trans"/>
    <property type="match status" value="1"/>
</dbReference>
<name>A0AA36MS51_9DINO</name>
<comment type="caution">
    <text evidence="7">The sequence shown here is derived from an EMBL/GenBank/DDBJ whole genome shotgun (WGS) entry which is preliminary data.</text>
</comment>
<reference evidence="7" key="1">
    <citation type="submission" date="2023-08" db="EMBL/GenBank/DDBJ databases">
        <authorList>
            <person name="Chen Y."/>
            <person name="Shah S."/>
            <person name="Dougan E. K."/>
            <person name="Thang M."/>
            <person name="Chan C."/>
        </authorList>
    </citation>
    <scope>NUCLEOTIDE SEQUENCE</scope>
</reference>
<proteinExistence type="predicted"/>
<keyword evidence="4 5" id="KW-0472">Membrane</keyword>
<evidence type="ECO:0000313" key="8">
    <source>
        <dbReference type="Proteomes" id="UP001178507"/>
    </source>
</evidence>
<feature type="domain" description="Amino acid transporter transmembrane" evidence="6">
    <location>
        <begin position="22"/>
        <end position="406"/>
    </location>
</feature>
<organism evidence="7 8">
    <name type="scientific">Effrenium voratum</name>
    <dbReference type="NCBI Taxonomy" id="2562239"/>
    <lineage>
        <taxon>Eukaryota</taxon>
        <taxon>Sar</taxon>
        <taxon>Alveolata</taxon>
        <taxon>Dinophyceae</taxon>
        <taxon>Suessiales</taxon>
        <taxon>Symbiodiniaceae</taxon>
        <taxon>Effrenium</taxon>
    </lineage>
</organism>
<sequence>MDLVLPEAAKEVDAEVHETEDMSACETIFNLSNTMVGGGVLSVPFAFRLISYSAALLLALVVLVTAFTACLIGQSLDAVRHKTDTPPACRDYAWLAEVSFGPWGRRVVGITTAMELWIAAVTFLVMSGNNAKGLLGVNEFHAVMFCTVLSTVMVFIPLRVYAYVSLVSLIALLIASLAFLADLLAMPSWSMPDFVQPQIADLFRAYGLFIFCFAGHPCFPGLHQTMRQTKHWTSCVSLSFSIASCYYVGLGLIAFMALGTDVHPVFTADMRDGWMGRITIAFFAVKIQLTTPVLLRVVIVALQLWPEGGGGSGEPRGEHTVRSLLGSYLPAAVLVVFTGASACFLSQKVAALASLAGALLVNLTSVVLPAVMYARLVWSDKTSKAKLALCALLVAFGLVTAVVGTVLAVQDMSKKAHA</sequence>
<evidence type="ECO:0000259" key="6">
    <source>
        <dbReference type="Pfam" id="PF01490"/>
    </source>
</evidence>
<dbReference type="EMBL" id="CAUJNA010000520">
    <property type="protein sequence ID" value="CAJ1378178.1"/>
    <property type="molecule type" value="Genomic_DNA"/>
</dbReference>
<comment type="subcellular location">
    <subcellularLocation>
        <location evidence="1">Membrane</location>
        <topology evidence="1">Multi-pass membrane protein</topology>
    </subcellularLocation>
</comment>
<evidence type="ECO:0000256" key="3">
    <source>
        <dbReference type="ARBA" id="ARBA00022989"/>
    </source>
</evidence>
<dbReference type="PANTHER" id="PTHR22950">
    <property type="entry name" value="AMINO ACID TRANSPORTER"/>
    <property type="match status" value="1"/>
</dbReference>
<evidence type="ECO:0000256" key="5">
    <source>
        <dbReference type="SAM" id="Phobius"/>
    </source>
</evidence>
<feature type="transmembrane region" description="Helical" evidence="5">
    <location>
        <begin position="205"/>
        <end position="223"/>
    </location>
</feature>
<feature type="transmembrane region" description="Helical" evidence="5">
    <location>
        <begin position="235"/>
        <end position="258"/>
    </location>
</feature>
<evidence type="ECO:0000256" key="1">
    <source>
        <dbReference type="ARBA" id="ARBA00004141"/>
    </source>
</evidence>
<dbReference type="GO" id="GO:0005774">
    <property type="term" value="C:vacuolar membrane"/>
    <property type="evidence" value="ECO:0007669"/>
    <property type="project" value="TreeGrafter"/>
</dbReference>
<gene>
    <name evidence="7" type="ORF">EVOR1521_LOCUS6792</name>
</gene>
<keyword evidence="3 5" id="KW-1133">Transmembrane helix</keyword>
<dbReference type="GO" id="GO:0015179">
    <property type="term" value="F:L-amino acid transmembrane transporter activity"/>
    <property type="evidence" value="ECO:0007669"/>
    <property type="project" value="TreeGrafter"/>
</dbReference>
<keyword evidence="2 5" id="KW-0812">Transmembrane</keyword>
<feature type="transmembrane region" description="Helical" evidence="5">
    <location>
        <begin position="353"/>
        <end position="375"/>
    </location>
</feature>
<feature type="transmembrane region" description="Helical" evidence="5">
    <location>
        <begin position="278"/>
        <end position="305"/>
    </location>
</feature>
<keyword evidence="8" id="KW-1185">Reference proteome</keyword>
<feature type="transmembrane region" description="Helical" evidence="5">
    <location>
        <begin position="163"/>
        <end position="185"/>
    </location>
</feature>
<dbReference type="InterPro" id="IPR013057">
    <property type="entry name" value="AA_transpt_TM"/>
</dbReference>
<feature type="transmembrane region" description="Helical" evidence="5">
    <location>
        <begin position="140"/>
        <end position="156"/>
    </location>
</feature>
<evidence type="ECO:0000256" key="4">
    <source>
        <dbReference type="ARBA" id="ARBA00023136"/>
    </source>
</evidence>
<feature type="transmembrane region" description="Helical" evidence="5">
    <location>
        <begin position="107"/>
        <end position="128"/>
    </location>
</feature>
<protein>
    <recommendedName>
        <fullName evidence="6">Amino acid transporter transmembrane domain-containing protein</fullName>
    </recommendedName>
</protein>
<evidence type="ECO:0000313" key="7">
    <source>
        <dbReference type="EMBL" id="CAJ1378178.1"/>
    </source>
</evidence>
<dbReference type="Proteomes" id="UP001178507">
    <property type="component" value="Unassembled WGS sequence"/>
</dbReference>
<feature type="transmembrane region" description="Helical" evidence="5">
    <location>
        <begin position="387"/>
        <end position="409"/>
    </location>
</feature>
<dbReference type="AlphaFoldDB" id="A0AA36MS51"/>